<gene>
    <name evidence="1" type="ORF">PGIGA_G00258970</name>
</gene>
<accession>A0ACC5WSL8</accession>
<name>A0ACC5WSL8_PANGG</name>
<dbReference type="Proteomes" id="UP000829447">
    <property type="component" value="Linkage Group LG9"/>
</dbReference>
<protein>
    <submittedName>
        <fullName evidence="1">Uncharacterized protein</fullName>
    </submittedName>
</protein>
<evidence type="ECO:0000313" key="2">
    <source>
        <dbReference type="Proteomes" id="UP000829447"/>
    </source>
</evidence>
<proteinExistence type="predicted"/>
<organism evidence="1 2">
    <name type="scientific">Pangasianodon gigas</name>
    <name type="common">Mekong giant catfish</name>
    <name type="synonym">Pangasius gigas</name>
    <dbReference type="NCBI Taxonomy" id="30993"/>
    <lineage>
        <taxon>Eukaryota</taxon>
        <taxon>Metazoa</taxon>
        <taxon>Chordata</taxon>
        <taxon>Craniata</taxon>
        <taxon>Vertebrata</taxon>
        <taxon>Euteleostomi</taxon>
        <taxon>Actinopterygii</taxon>
        <taxon>Neopterygii</taxon>
        <taxon>Teleostei</taxon>
        <taxon>Ostariophysi</taxon>
        <taxon>Siluriformes</taxon>
        <taxon>Pangasiidae</taxon>
        <taxon>Pangasianodon</taxon>
    </lineage>
</organism>
<comment type="caution">
    <text evidence="1">The sequence shown here is derived from an EMBL/GenBank/DDBJ whole genome shotgun (WGS) entry which is preliminary data.</text>
</comment>
<dbReference type="EMBL" id="CM040462">
    <property type="protein sequence ID" value="MCI4382048.1"/>
    <property type="molecule type" value="Genomic_DNA"/>
</dbReference>
<keyword evidence="2" id="KW-1185">Reference proteome</keyword>
<sequence length="511" mass="56839">MFPLDSPWNISFAGCGFLGVYHIGVASCLQQEAPFLIDNAQHVYGASAGALTATALVSGACLGEAGARIIDVAKEARKRFLGPMHPSFNLVKIMRGMMRRILPHDAYSKATGRLGISLTRVTDGENVLVSQFNSNEELVQACVCSAFIPVYCGLIPPTLRGVRYVDGGITDNLPQYELKNTITVSPFSGESDICPRDSSSTNLHELRFTNTSIQFTLSNLYRVSRALFPPDPQVLKTMCQQGYKDALHFLKKNGLLQFQRPQQPLSNGGVRVEEDSENENEEDQRHRREREMMPGTHSSVEEHIFEHLPPQLHRALMEACEERRRPMQSLSNTLPVRMLSAILEPCTLPLESAVSLSIRLLEWLPDVQEDVGWIKDQTVKLLNYVLNHAGRNVSQQLAARLSYQLELRHAQSAPASFSAANLLPGWVCRRSSSVLDAIQRLEQYQRQLLPGFFCINLNLRGSFSAGSLQPTFTPSPPIHEDMDEGLTMHPVGSANADLLPQNNQMENHPIS</sequence>
<reference evidence="1 2" key="1">
    <citation type="journal article" date="2022" name="bioRxiv">
        <title>An ancient truncated duplication of the anti-Mullerian hormone receptor type 2 gene is a potential conserved master sex determinant in the Pangasiidae catfish family.</title>
        <authorList>
            <person name="Wen M."/>
            <person name="Pan Q."/>
            <person name="Jouanno E."/>
            <person name="Montfort J."/>
            <person name="Zahm M."/>
            <person name="Cabau C."/>
            <person name="Klopp C."/>
            <person name="Iampietro C."/>
            <person name="Roques C."/>
            <person name="Bouchez O."/>
            <person name="Castinel A."/>
            <person name="Donnadieu C."/>
            <person name="Parrinello H."/>
            <person name="Poncet C."/>
            <person name="Belmonte E."/>
            <person name="Gautier V."/>
            <person name="Avarre J.-C."/>
            <person name="Dugue R."/>
            <person name="Gustiano R."/>
            <person name="Ha T.T.T."/>
            <person name="Campet M."/>
            <person name="Sriphairoj K."/>
            <person name="Ribolli J."/>
            <person name="de Almeida F.L."/>
            <person name="Desvignes T."/>
            <person name="Postlethwait J.H."/>
            <person name="Bucao C.F."/>
            <person name="Robinson-Rechavi M."/>
            <person name="Bobe J."/>
            <person name="Herpin A."/>
            <person name="Guiguen Y."/>
        </authorList>
    </citation>
    <scope>NUCLEOTIDE SEQUENCE [LARGE SCALE GENOMIC DNA]</scope>
    <source>
        <strain evidence="1">YG-Dec2019</strain>
    </source>
</reference>
<evidence type="ECO:0000313" key="1">
    <source>
        <dbReference type="EMBL" id="MCI4382048.1"/>
    </source>
</evidence>